<keyword evidence="2" id="KW-1185">Reference proteome</keyword>
<dbReference type="Proteomes" id="UP001054945">
    <property type="component" value="Unassembled WGS sequence"/>
</dbReference>
<reference evidence="1 2" key="1">
    <citation type="submission" date="2021-06" db="EMBL/GenBank/DDBJ databases">
        <title>Caerostris extrusa draft genome.</title>
        <authorList>
            <person name="Kono N."/>
            <person name="Arakawa K."/>
        </authorList>
    </citation>
    <scope>NUCLEOTIDE SEQUENCE [LARGE SCALE GENOMIC DNA]</scope>
</reference>
<dbReference type="AlphaFoldDB" id="A0AAV4Q3D3"/>
<accession>A0AAV4Q3D3</accession>
<organism evidence="1 2">
    <name type="scientific">Caerostris extrusa</name>
    <name type="common">Bark spider</name>
    <name type="synonym">Caerostris bankana</name>
    <dbReference type="NCBI Taxonomy" id="172846"/>
    <lineage>
        <taxon>Eukaryota</taxon>
        <taxon>Metazoa</taxon>
        <taxon>Ecdysozoa</taxon>
        <taxon>Arthropoda</taxon>
        <taxon>Chelicerata</taxon>
        <taxon>Arachnida</taxon>
        <taxon>Araneae</taxon>
        <taxon>Araneomorphae</taxon>
        <taxon>Entelegynae</taxon>
        <taxon>Araneoidea</taxon>
        <taxon>Araneidae</taxon>
        <taxon>Caerostris</taxon>
    </lineage>
</organism>
<dbReference type="EMBL" id="BPLR01005518">
    <property type="protein sequence ID" value="GIY02892.1"/>
    <property type="molecule type" value="Genomic_DNA"/>
</dbReference>
<evidence type="ECO:0000313" key="1">
    <source>
        <dbReference type="EMBL" id="GIY02892.1"/>
    </source>
</evidence>
<sequence length="92" mass="10554">MISDASHLSTYGSQKIRARPYLVVLKCCSRSFCTFNHYLLSEIADYPSACFHVLCCFGKFFQPSHSPVTEGDSFVRQVQPHKIDDIKCVYKR</sequence>
<gene>
    <name evidence="1" type="ORF">CEXT_428801</name>
</gene>
<name>A0AAV4Q3D3_CAEEX</name>
<evidence type="ECO:0000313" key="2">
    <source>
        <dbReference type="Proteomes" id="UP001054945"/>
    </source>
</evidence>
<protein>
    <submittedName>
        <fullName evidence="1">Uncharacterized protein</fullName>
    </submittedName>
</protein>
<proteinExistence type="predicted"/>
<comment type="caution">
    <text evidence="1">The sequence shown here is derived from an EMBL/GenBank/DDBJ whole genome shotgun (WGS) entry which is preliminary data.</text>
</comment>